<dbReference type="GO" id="GO:0008483">
    <property type="term" value="F:transaminase activity"/>
    <property type="evidence" value="ECO:0007669"/>
    <property type="project" value="UniProtKB-KW"/>
</dbReference>
<keyword evidence="8" id="KW-1185">Reference proteome</keyword>
<keyword evidence="3 7" id="KW-0032">Aminotransferase</keyword>
<keyword evidence="5" id="KW-0663">Pyridoxal phosphate</keyword>
<dbReference type="EMBL" id="WLZY01000002">
    <property type="protein sequence ID" value="NDL57108.1"/>
    <property type="molecule type" value="Genomic_DNA"/>
</dbReference>
<name>A0A7K3M3U8_9ACTN</name>
<evidence type="ECO:0000256" key="4">
    <source>
        <dbReference type="ARBA" id="ARBA00022679"/>
    </source>
</evidence>
<comment type="cofactor">
    <cofactor evidence="1">
        <name>pyridoxal 5'-phosphate</name>
        <dbReference type="ChEBI" id="CHEBI:597326"/>
    </cofactor>
</comment>
<feature type="domain" description="Aminotransferase class I/classII large" evidence="6">
    <location>
        <begin position="5"/>
        <end position="156"/>
    </location>
</feature>
<reference evidence="7 8" key="1">
    <citation type="submission" date="2019-11" db="EMBL/GenBank/DDBJ databases">
        <authorList>
            <person name="Li X.-J."/>
            <person name="Feng X.-M."/>
        </authorList>
    </citation>
    <scope>NUCLEOTIDE SEQUENCE [LARGE SCALE GENOMIC DNA]</scope>
    <source>
        <strain evidence="7 8">XMNu-373</strain>
    </source>
</reference>
<keyword evidence="4 7" id="KW-0808">Transferase</keyword>
<dbReference type="Pfam" id="PF00155">
    <property type="entry name" value="Aminotran_1_2"/>
    <property type="match status" value="1"/>
</dbReference>
<evidence type="ECO:0000259" key="6">
    <source>
        <dbReference type="Pfam" id="PF00155"/>
    </source>
</evidence>
<evidence type="ECO:0000256" key="1">
    <source>
        <dbReference type="ARBA" id="ARBA00001933"/>
    </source>
</evidence>
<evidence type="ECO:0000313" key="8">
    <source>
        <dbReference type="Proteomes" id="UP000460435"/>
    </source>
</evidence>
<comment type="similarity">
    <text evidence="2">Belongs to the class-I pyridoxal-phosphate-dependent aminotransferase family.</text>
</comment>
<dbReference type="InterPro" id="IPR004839">
    <property type="entry name" value="Aminotransferase_I/II_large"/>
</dbReference>
<dbReference type="PANTHER" id="PTHR46383">
    <property type="entry name" value="ASPARTATE AMINOTRANSFERASE"/>
    <property type="match status" value="1"/>
</dbReference>
<dbReference type="RefSeq" id="WP_162449784.1">
    <property type="nucleotide sequence ID" value="NZ_WLZY01000002.1"/>
</dbReference>
<dbReference type="InterPro" id="IPR050596">
    <property type="entry name" value="AspAT/PAT-like"/>
</dbReference>
<dbReference type="InterPro" id="IPR015421">
    <property type="entry name" value="PyrdxlP-dep_Trfase_major"/>
</dbReference>
<dbReference type="Proteomes" id="UP000460435">
    <property type="component" value="Unassembled WGS sequence"/>
</dbReference>
<accession>A0A7K3M3U8</accession>
<evidence type="ECO:0000256" key="2">
    <source>
        <dbReference type="ARBA" id="ARBA00007441"/>
    </source>
</evidence>
<dbReference type="InterPro" id="IPR015424">
    <property type="entry name" value="PyrdxlP-dep_Trfase"/>
</dbReference>
<dbReference type="SUPFAM" id="SSF53383">
    <property type="entry name" value="PLP-dependent transferases"/>
    <property type="match status" value="1"/>
</dbReference>
<gene>
    <name evidence="7" type="ORF">F7O44_08505</name>
</gene>
<dbReference type="GO" id="GO:0030170">
    <property type="term" value="F:pyridoxal phosphate binding"/>
    <property type="evidence" value="ECO:0007669"/>
    <property type="project" value="InterPro"/>
</dbReference>
<evidence type="ECO:0000256" key="3">
    <source>
        <dbReference type="ARBA" id="ARBA00022576"/>
    </source>
</evidence>
<comment type="caution">
    <text evidence="7">The sequence shown here is derived from an EMBL/GenBank/DDBJ whole genome shotgun (WGS) entry which is preliminary data.</text>
</comment>
<dbReference type="GO" id="GO:0006520">
    <property type="term" value="P:amino acid metabolic process"/>
    <property type="evidence" value="ECO:0007669"/>
    <property type="project" value="InterPro"/>
</dbReference>
<dbReference type="AlphaFoldDB" id="A0A7K3M3U8"/>
<evidence type="ECO:0000256" key="5">
    <source>
        <dbReference type="ARBA" id="ARBA00022898"/>
    </source>
</evidence>
<protein>
    <submittedName>
        <fullName evidence="7">Aminotransferase class I/II-fold pyridoxal phosphate-dependent enzyme</fullName>
    </submittedName>
</protein>
<organism evidence="7 8">
    <name type="scientific">Phytoactinopolyspora mesophila</name>
    <dbReference type="NCBI Taxonomy" id="2650750"/>
    <lineage>
        <taxon>Bacteria</taxon>
        <taxon>Bacillati</taxon>
        <taxon>Actinomycetota</taxon>
        <taxon>Actinomycetes</taxon>
        <taxon>Jiangellales</taxon>
        <taxon>Jiangellaceae</taxon>
        <taxon>Phytoactinopolyspora</taxon>
    </lineage>
</organism>
<evidence type="ECO:0000313" key="7">
    <source>
        <dbReference type="EMBL" id="NDL57108.1"/>
    </source>
</evidence>
<sequence length="163" mass="17411">MAERTVTLGSVSKEFRMIGWRIGWAVGPTDISARIVWTHTYNVVTPPGLTQSGAEAALRAGDGAGVAETTAELQRRRDEVVHQLSHLPLVIPEGGWSLLVDADAMGTTAGALSEALLTHGKVAATAMQGWGDVVAPRYVRLVFAREPVARLAELRHRFGAAGF</sequence>
<dbReference type="Gene3D" id="3.40.640.10">
    <property type="entry name" value="Type I PLP-dependent aspartate aminotransferase-like (Major domain)"/>
    <property type="match status" value="1"/>
</dbReference>
<proteinExistence type="inferred from homology"/>